<reference evidence="2 3" key="1">
    <citation type="submission" date="2015-05" db="EMBL/GenBank/DDBJ databases">
        <title>Complete genome sequence of Corynebacterium epidermidicanis DSM 45586, isolated from the skin of a dog suffering from pruritus.</title>
        <authorList>
            <person name="Ruckert C."/>
            <person name="Albersmeier A."/>
            <person name="Winkler A."/>
            <person name="Tauch A."/>
        </authorList>
    </citation>
    <scope>NUCLEOTIDE SEQUENCE [LARGE SCALE GENOMIC DNA]</scope>
    <source>
        <strain evidence="2 3">DSM 45586</strain>
    </source>
</reference>
<dbReference type="KEGG" id="cei:CEPID_06320"/>
<evidence type="ECO:0000313" key="2">
    <source>
        <dbReference type="EMBL" id="AKK03124.1"/>
    </source>
</evidence>
<protein>
    <submittedName>
        <fullName evidence="2">Uncharacterized protein</fullName>
    </submittedName>
</protein>
<feature type="region of interest" description="Disordered" evidence="1">
    <location>
        <begin position="1"/>
        <end position="22"/>
    </location>
</feature>
<sequence>MWNEKLVDPEGIDEPSSDTDLDPFDSIVNESAQLPVCFIESGDIRKRGARHKCVISRTDSAGVPIP</sequence>
<name>A0A0G3GPS2_9CORY</name>
<dbReference type="AlphaFoldDB" id="A0A0G3GPS2"/>
<accession>A0A0G3GPS2</accession>
<feature type="compositionally biased region" description="Acidic residues" evidence="1">
    <location>
        <begin position="10"/>
        <end position="22"/>
    </location>
</feature>
<evidence type="ECO:0000313" key="3">
    <source>
        <dbReference type="Proteomes" id="UP000035368"/>
    </source>
</evidence>
<dbReference type="EMBL" id="CP011541">
    <property type="protein sequence ID" value="AKK03124.1"/>
    <property type="molecule type" value="Genomic_DNA"/>
</dbReference>
<proteinExistence type="predicted"/>
<gene>
    <name evidence="2" type="ORF">CEPID_06320</name>
</gene>
<dbReference type="Proteomes" id="UP000035368">
    <property type="component" value="Chromosome"/>
</dbReference>
<evidence type="ECO:0000256" key="1">
    <source>
        <dbReference type="SAM" id="MobiDB-lite"/>
    </source>
</evidence>
<organism evidence="2 3">
    <name type="scientific">Corynebacterium epidermidicanis</name>
    <dbReference type="NCBI Taxonomy" id="1050174"/>
    <lineage>
        <taxon>Bacteria</taxon>
        <taxon>Bacillati</taxon>
        <taxon>Actinomycetota</taxon>
        <taxon>Actinomycetes</taxon>
        <taxon>Mycobacteriales</taxon>
        <taxon>Corynebacteriaceae</taxon>
        <taxon>Corynebacterium</taxon>
    </lineage>
</organism>
<keyword evidence="3" id="KW-1185">Reference proteome</keyword>